<dbReference type="Pfam" id="PF00440">
    <property type="entry name" value="TetR_N"/>
    <property type="match status" value="1"/>
</dbReference>
<comment type="caution">
    <text evidence="4">The sequence shown here is derived from an EMBL/GenBank/DDBJ whole genome shotgun (WGS) entry which is preliminary data.</text>
</comment>
<dbReference type="AlphaFoldDB" id="A0A652KIX1"/>
<evidence type="ECO:0000313" key="4">
    <source>
        <dbReference type="EMBL" id="TXS23639.1"/>
    </source>
</evidence>
<dbReference type="SUPFAM" id="SSF46689">
    <property type="entry name" value="Homeodomain-like"/>
    <property type="match status" value="1"/>
</dbReference>
<evidence type="ECO:0000256" key="2">
    <source>
        <dbReference type="PROSITE-ProRule" id="PRU00335"/>
    </source>
</evidence>
<name>A0A652KIX1_9ACTN</name>
<dbReference type="Gene3D" id="1.10.10.60">
    <property type="entry name" value="Homeodomain-like"/>
    <property type="match status" value="1"/>
</dbReference>
<dbReference type="PANTHER" id="PTHR30055">
    <property type="entry name" value="HTH-TYPE TRANSCRIPTIONAL REGULATOR RUTR"/>
    <property type="match status" value="1"/>
</dbReference>
<dbReference type="Gene3D" id="1.10.357.10">
    <property type="entry name" value="Tetracycline Repressor, domain 2"/>
    <property type="match status" value="1"/>
</dbReference>
<evidence type="ECO:0000259" key="3">
    <source>
        <dbReference type="PROSITE" id="PS50977"/>
    </source>
</evidence>
<dbReference type="SUPFAM" id="SSF48498">
    <property type="entry name" value="Tetracyclin repressor-like, C-terminal domain"/>
    <property type="match status" value="1"/>
</dbReference>
<dbReference type="InterPro" id="IPR050109">
    <property type="entry name" value="HTH-type_TetR-like_transc_reg"/>
</dbReference>
<dbReference type="RefSeq" id="WP_124274122.1">
    <property type="nucleotide sequence ID" value="NZ_RDBM01000037.1"/>
</dbReference>
<gene>
    <name evidence="4" type="ORF">EAO74_23995</name>
</gene>
<protein>
    <submittedName>
        <fullName evidence="4">TetR/AcrR family transcriptional regulator</fullName>
    </submittedName>
</protein>
<evidence type="ECO:0000256" key="1">
    <source>
        <dbReference type="ARBA" id="ARBA00023125"/>
    </source>
</evidence>
<dbReference type="EMBL" id="RDBM01000037">
    <property type="protein sequence ID" value="TXS23639.1"/>
    <property type="molecule type" value="Genomic_DNA"/>
</dbReference>
<dbReference type="InterPro" id="IPR036271">
    <property type="entry name" value="Tet_transcr_reg_TetR-rel_C_sf"/>
</dbReference>
<feature type="DNA-binding region" description="H-T-H motif" evidence="2">
    <location>
        <begin position="41"/>
        <end position="60"/>
    </location>
</feature>
<sequence>MVDVPVDQLTGAVDGVRTRARGQLLDAGLELFGVYGYAQTSEYALCTTAGVSEEVFREEFGTREGLLMALHNQITTAGLRASEVALLSEGMDDCPLEQRFRRLFDAYVSAVTRDLREARVTFVEVLGVSPAVDAHCKRWRDLWTDFLTGEAERAAVRGEVEERDHRVVVMVMVGTVHELMAHHARRPRRARPDEVSEELTKLGLAMLGVEMAG</sequence>
<keyword evidence="1 2" id="KW-0238">DNA-binding</keyword>
<dbReference type="GO" id="GO:0000976">
    <property type="term" value="F:transcription cis-regulatory region binding"/>
    <property type="evidence" value="ECO:0007669"/>
    <property type="project" value="TreeGrafter"/>
</dbReference>
<reference evidence="4" key="1">
    <citation type="submission" date="2018-10" db="EMBL/GenBank/DDBJ databases">
        <authorList>
            <person name="Hariharan J."/>
            <person name="Choudoir M.J."/>
            <person name="Diebold P."/>
            <person name="Panke-Buisse K."/>
            <person name="Campbell A.N."/>
            <person name="Buckley D.H."/>
        </authorList>
    </citation>
    <scope>NUCLEOTIDE SEQUENCE</scope>
    <source>
        <strain evidence="4">Gb1</strain>
    </source>
</reference>
<dbReference type="GO" id="GO:0003700">
    <property type="term" value="F:DNA-binding transcription factor activity"/>
    <property type="evidence" value="ECO:0007669"/>
    <property type="project" value="TreeGrafter"/>
</dbReference>
<organism evidence="4">
    <name type="scientific">Streptomyces sp. gb1(2016)</name>
    <dbReference type="NCBI Taxonomy" id="1828321"/>
    <lineage>
        <taxon>Bacteria</taxon>
        <taxon>Bacillati</taxon>
        <taxon>Actinomycetota</taxon>
        <taxon>Actinomycetes</taxon>
        <taxon>Kitasatosporales</taxon>
        <taxon>Streptomycetaceae</taxon>
        <taxon>Streptomyces</taxon>
    </lineage>
</organism>
<feature type="domain" description="HTH tetR-type" evidence="3">
    <location>
        <begin position="18"/>
        <end position="78"/>
    </location>
</feature>
<dbReference type="InterPro" id="IPR041490">
    <property type="entry name" value="KstR2_TetR_C"/>
</dbReference>
<dbReference type="PROSITE" id="PS50977">
    <property type="entry name" value="HTH_TETR_2"/>
    <property type="match status" value="1"/>
</dbReference>
<dbReference type="PANTHER" id="PTHR30055:SF226">
    <property type="entry name" value="HTH-TYPE TRANSCRIPTIONAL REGULATOR PKSA"/>
    <property type="match status" value="1"/>
</dbReference>
<dbReference type="Pfam" id="PF17932">
    <property type="entry name" value="TetR_C_24"/>
    <property type="match status" value="1"/>
</dbReference>
<dbReference type="InterPro" id="IPR009057">
    <property type="entry name" value="Homeodomain-like_sf"/>
</dbReference>
<proteinExistence type="predicted"/>
<accession>A0A652KIX1</accession>
<dbReference type="InterPro" id="IPR001647">
    <property type="entry name" value="HTH_TetR"/>
</dbReference>